<dbReference type="InterPro" id="IPR017945">
    <property type="entry name" value="DHBP_synth_RibB-like_a/b_dom"/>
</dbReference>
<dbReference type="PROSITE" id="PS51163">
    <property type="entry name" value="YRDC"/>
    <property type="match status" value="1"/>
</dbReference>
<dbReference type="KEGG" id="saco:SAME_01196"/>
<dbReference type="GO" id="GO:0005524">
    <property type="term" value="F:ATP binding"/>
    <property type="evidence" value="ECO:0007669"/>
    <property type="project" value="UniProtKB-KW"/>
</dbReference>
<dbReference type="PANTHER" id="PTHR17490:SF16">
    <property type="entry name" value="THREONYLCARBAMOYL-AMP SYNTHASE"/>
    <property type="match status" value="1"/>
</dbReference>
<keyword evidence="6" id="KW-0819">tRNA processing</keyword>
<dbReference type="NCBIfam" id="TIGR00057">
    <property type="entry name" value="L-threonylcarbamoyladenylate synthase"/>
    <property type="match status" value="1"/>
</dbReference>
<reference evidence="13 14" key="1">
    <citation type="submission" date="2017-06" db="EMBL/GenBank/DDBJ databases">
        <authorList>
            <consortium name="Pathogen Informatics"/>
        </authorList>
    </citation>
    <scope>NUCLEOTIDE SEQUENCE [LARGE SCALE GENOMIC DNA]</scope>
    <source>
        <strain evidence="13 14">NCTC11291</strain>
    </source>
</reference>
<name>A0A239X303_STRAI</name>
<dbReference type="AlphaFoldDB" id="A0A239X303"/>
<evidence type="ECO:0000256" key="1">
    <source>
        <dbReference type="ARBA" id="ARBA00004496"/>
    </source>
</evidence>
<dbReference type="InterPro" id="IPR050156">
    <property type="entry name" value="TC-AMP_synthase_SUA5"/>
</dbReference>
<keyword evidence="5" id="KW-0808">Transferase</keyword>
<keyword evidence="4" id="KW-0963">Cytoplasm</keyword>
<dbReference type="InterPro" id="IPR006070">
    <property type="entry name" value="Sua5-like_dom"/>
</dbReference>
<dbReference type="PANTHER" id="PTHR17490">
    <property type="entry name" value="SUA5"/>
    <property type="match status" value="1"/>
</dbReference>
<proteinExistence type="inferred from homology"/>
<evidence type="ECO:0000256" key="8">
    <source>
        <dbReference type="ARBA" id="ARBA00022741"/>
    </source>
</evidence>
<evidence type="ECO:0000256" key="2">
    <source>
        <dbReference type="ARBA" id="ARBA00007663"/>
    </source>
</evidence>
<dbReference type="Pfam" id="PF01300">
    <property type="entry name" value="Sua5_yciO_yrdC"/>
    <property type="match status" value="1"/>
</dbReference>
<evidence type="ECO:0000256" key="6">
    <source>
        <dbReference type="ARBA" id="ARBA00022694"/>
    </source>
</evidence>
<evidence type="ECO:0000256" key="10">
    <source>
        <dbReference type="ARBA" id="ARBA00029774"/>
    </source>
</evidence>
<dbReference type="Gene3D" id="3.90.870.10">
    <property type="entry name" value="DHBP synthase"/>
    <property type="match status" value="1"/>
</dbReference>
<comment type="subcellular location">
    <subcellularLocation>
        <location evidence="1">Cytoplasm</location>
    </subcellularLocation>
</comment>
<evidence type="ECO:0000256" key="7">
    <source>
        <dbReference type="ARBA" id="ARBA00022695"/>
    </source>
</evidence>
<evidence type="ECO:0000256" key="4">
    <source>
        <dbReference type="ARBA" id="ARBA00022490"/>
    </source>
</evidence>
<sequence length="200" mass="22204">MSDREFLSHRLESGLPVILPTETVYGIFAKALSEEAVDLVYTLKDRPREKAMNLNVSTFEDILTFSKNQPDYLKKLYDAFLPGPLTVILEANDQVPNWINSGLKSVGFRLPSHPMTRALIATHGPLIGPSANKSSQESGKYYKDIFATFDGQVPGYEDDAFLEGIDSTIIDLSGEKARILRRGEISKEAILAVVPEIPFD</sequence>
<evidence type="ECO:0000313" key="13">
    <source>
        <dbReference type="EMBL" id="SNV40583.1"/>
    </source>
</evidence>
<evidence type="ECO:0000256" key="5">
    <source>
        <dbReference type="ARBA" id="ARBA00022679"/>
    </source>
</evidence>
<evidence type="ECO:0000256" key="3">
    <source>
        <dbReference type="ARBA" id="ARBA00012584"/>
    </source>
</evidence>
<dbReference type="RefSeq" id="WP_017769947.1">
    <property type="nucleotide sequence ID" value="NZ_LT906454.1"/>
</dbReference>
<dbReference type="EC" id="2.7.7.87" evidence="3"/>
<evidence type="ECO:0000313" key="14">
    <source>
        <dbReference type="Proteomes" id="UP000215144"/>
    </source>
</evidence>
<keyword evidence="9" id="KW-0067">ATP-binding</keyword>
<evidence type="ECO:0000259" key="12">
    <source>
        <dbReference type="PROSITE" id="PS51163"/>
    </source>
</evidence>
<protein>
    <recommendedName>
        <fullName evidence="10">L-threonylcarbamoyladenylate synthase</fullName>
        <ecNumber evidence="3">2.7.7.87</ecNumber>
    </recommendedName>
    <alternativeName>
        <fullName evidence="10">L-threonylcarbamoyladenylate synthase</fullName>
    </alternativeName>
</protein>
<accession>A0A239X303</accession>
<dbReference type="GO" id="GO:0008033">
    <property type="term" value="P:tRNA processing"/>
    <property type="evidence" value="ECO:0007669"/>
    <property type="project" value="UniProtKB-KW"/>
</dbReference>
<dbReference type="GO" id="GO:0006450">
    <property type="term" value="P:regulation of translational fidelity"/>
    <property type="evidence" value="ECO:0007669"/>
    <property type="project" value="TreeGrafter"/>
</dbReference>
<feature type="domain" description="YrdC-like" evidence="12">
    <location>
        <begin position="1"/>
        <end position="185"/>
    </location>
</feature>
<evidence type="ECO:0000256" key="9">
    <source>
        <dbReference type="ARBA" id="ARBA00022840"/>
    </source>
</evidence>
<dbReference type="SUPFAM" id="SSF55821">
    <property type="entry name" value="YrdC/RibB"/>
    <property type="match status" value="1"/>
</dbReference>
<dbReference type="GO" id="GO:0000049">
    <property type="term" value="F:tRNA binding"/>
    <property type="evidence" value="ECO:0007669"/>
    <property type="project" value="TreeGrafter"/>
</dbReference>
<dbReference type="Proteomes" id="UP000215144">
    <property type="component" value="Chromosome 1"/>
</dbReference>
<dbReference type="EMBL" id="LT906454">
    <property type="protein sequence ID" value="SNV40583.1"/>
    <property type="molecule type" value="Genomic_DNA"/>
</dbReference>
<dbReference type="GO" id="GO:0061710">
    <property type="term" value="F:L-threonylcarbamoyladenylate synthase"/>
    <property type="evidence" value="ECO:0007669"/>
    <property type="project" value="UniProtKB-EC"/>
</dbReference>
<keyword evidence="8" id="KW-0547">Nucleotide-binding</keyword>
<dbReference type="GO" id="GO:0003725">
    <property type="term" value="F:double-stranded RNA binding"/>
    <property type="evidence" value="ECO:0007669"/>
    <property type="project" value="InterPro"/>
</dbReference>
<dbReference type="GO" id="GO:0005737">
    <property type="term" value="C:cytoplasm"/>
    <property type="evidence" value="ECO:0007669"/>
    <property type="project" value="UniProtKB-SubCell"/>
</dbReference>
<evidence type="ECO:0000256" key="11">
    <source>
        <dbReference type="ARBA" id="ARBA00048366"/>
    </source>
</evidence>
<organism evidence="13 14">
    <name type="scientific">Streptococcus acidominimus</name>
    <dbReference type="NCBI Taxonomy" id="1326"/>
    <lineage>
        <taxon>Bacteria</taxon>
        <taxon>Bacillati</taxon>
        <taxon>Bacillota</taxon>
        <taxon>Bacilli</taxon>
        <taxon>Lactobacillales</taxon>
        <taxon>Streptococcaceae</taxon>
        <taxon>Streptococcus</taxon>
    </lineage>
</organism>
<comment type="catalytic activity">
    <reaction evidence="11">
        <text>L-threonine + hydrogencarbonate + ATP = L-threonylcarbamoyladenylate + diphosphate + H2O</text>
        <dbReference type="Rhea" id="RHEA:36407"/>
        <dbReference type="ChEBI" id="CHEBI:15377"/>
        <dbReference type="ChEBI" id="CHEBI:17544"/>
        <dbReference type="ChEBI" id="CHEBI:30616"/>
        <dbReference type="ChEBI" id="CHEBI:33019"/>
        <dbReference type="ChEBI" id="CHEBI:57926"/>
        <dbReference type="ChEBI" id="CHEBI:73682"/>
        <dbReference type="EC" id="2.7.7.87"/>
    </reaction>
</comment>
<keyword evidence="7" id="KW-0548">Nucleotidyltransferase</keyword>
<dbReference type="OrthoDB" id="9814580at2"/>
<comment type="similarity">
    <text evidence="2">Belongs to the SUA5 family.</text>
</comment>
<gene>
    <name evidence="13" type="primary">rimN</name>
    <name evidence="13" type="ORF">SAMEA4504048_01196</name>
</gene>